<dbReference type="AlphaFoldDB" id="A0A371R4J2"/>
<name>A0A371R4J2_9CREN</name>
<evidence type="ECO:0000313" key="2">
    <source>
        <dbReference type="EMBL" id="RFA99002.1"/>
    </source>
</evidence>
<proteinExistence type="predicted"/>
<dbReference type="Proteomes" id="UP000257123">
    <property type="component" value="Unassembled WGS sequence"/>
</dbReference>
<protein>
    <submittedName>
        <fullName evidence="2">Uncharacterized protein</fullName>
    </submittedName>
</protein>
<comment type="caution">
    <text evidence="2">The sequence shown here is derived from an EMBL/GenBank/DDBJ whole genome shotgun (WGS) entry which is preliminary data.</text>
</comment>
<evidence type="ECO:0000313" key="4">
    <source>
        <dbReference type="Proteomes" id="UP000257123"/>
    </source>
</evidence>
<dbReference type="Proteomes" id="UP000256877">
    <property type="component" value="Unassembled WGS sequence"/>
</dbReference>
<reference evidence="3 4" key="1">
    <citation type="submission" date="2017-07" db="EMBL/GenBank/DDBJ databases">
        <title>Draft genome sequence of aerobic hyperthermophilic archaea, Pyrobaculum aerophilum YKB31 and YKB32.</title>
        <authorList>
            <person name="Mochizuki T."/>
            <person name="Berliner A.J."/>
            <person name="Yoshida-Takashima Y."/>
            <person name="Takaki Y."/>
            <person name="Nunoura T."/>
            <person name="Takai K."/>
        </authorList>
    </citation>
    <scope>NUCLEOTIDE SEQUENCE [LARGE SCALE GENOMIC DNA]</scope>
    <source>
        <strain evidence="1 4">YKB31</strain>
        <strain evidence="2 3">YKB32</strain>
    </source>
</reference>
<dbReference type="EMBL" id="NMUE01000057">
    <property type="protein sequence ID" value="RFA93542.1"/>
    <property type="molecule type" value="Genomic_DNA"/>
</dbReference>
<evidence type="ECO:0000313" key="3">
    <source>
        <dbReference type="Proteomes" id="UP000256877"/>
    </source>
</evidence>
<dbReference type="RefSeq" id="WP_116421949.1">
    <property type="nucleotide sequence ID" value="NZ_NMUE01000057.1"/>
</dbReference>
<accession>A0A371R4J2</accession>
<organism evidence="2 3">
    <name type="scientific">Pyrobaculum aerophilum</name>
    <dbReference type="NCBI Taxonomy" id="13773"/>
    <lineage>
        <taxon>Archaea</taxon>
        <taxon>Thermoproteota</taxon>
        <taxon>Thermoprotei</taxon>
        <taxon>Thermoproteales</taxon>
        <taxon>Thermoproteaceae</taxon>
        <taxon>Pyrobaculum</taxon>
    </lineage>
</organism>
<sequence length="68" mass="7464">MDIRILAKLVAARVGQEPVDLDEVLEALGVEISWLEKIKLVQSLEGIEAVYHAISGKIILKRANVARA</sequence>
<gene>
    <name evidence="1" type="ORF">CGL51_12530</name>
    <name evidence="2" type="ORF">CGL52_05790</name>
</gene>
<dbReference type="EMBL" id="NMUF01000012">
    <property type="protein sequence ID" value="RFA99002.1"/>
    <property type="molecule type" value="Genomic_DNA"/>
</dbReference>
<evidence type="ECO:0000313" key="1">
    <source>
        <dbReference type="EMBL" id="RFA93542.1"/>
    </source>
</evidence>
<dbReference type="OrthoDB" id="25472at2157"/>